<evidence type="ECO:0000313" key="1">
    <source>
        <dbReference type="EMBL" id="BAA08548.1"/>
    </source>
</evidence>
<keyword evidence="2" id="KW-1185">Reference proteome</keyword>
<reference evidence="1 2" key="3">
    <citation type="journal article" date="1996" name="J. Gen. Virol.">
        <title>Complete nucleotide sequence of the Nilaparvata lugens reovirus: a putative member of the genus Fijivirus.</title>
        <authorList>
            <person name="Nakashima N."/>
            <person name="Koizumi M."/>
            <person name="Watanabe H."/>
            <person name="Hiroaki N."/>
        </authorList>
    </citation>
    <scope>NUCLEOTIDE SEQUENCE [LARGE SCALE GENOMIC DNA]</scope>
    <source>
        <strain evidence="1">Izumo</strain>
    </source>
</reference>
<name>Q83864_9REOV</name>
<dbReference type="RefSeq" id="NP_619782.1">
    <property type="nucleotide sequence ID" value="NC_003660.1"/>
</dbReference>
<dbReference type="EMBL" id="D49699">
    <property type="protein sequence ID" value="BAA08548.1"/>
    <property type="molecule type" value="Genomic_RNA"/>
</dbReference>
<protein>
    <submittedName>
        <fullName evidence="1">73.5KD protein</fullName>
    </submittedName>
</protein>
<dbReference type="Proteomes" id="UP000160764">
    <property type="component" value="Genome"/>
</dbReference>
<accession>Q83864</accession>
<reference evidence="2" key="1">
    <citation type="journal article" date="1994" name="J. Gen. Virol.">
        <title>Cloning of the Nilaparvata lugens reovirus genome: Conserved terminal nucleotide sequences and nucleotide sequence of genome segment S10.</title>
        <authorList>
            <person name="Noda H."/>
            <person name="Nakashima N."/>
            <person name="Omura T."/>
        </authorList>
    </citation>
    <scope>NUCLEOTIDE SEQUENCE [LARGE SCALE GENOMIC DNA]</scope>
</reference>
<sequence>MEHLETITDLIFPIFINRFRQNKYNNRSNTKLLNKPSPVDIKRYYSSYNSQHAVLLRVTYMPHHERYLQSLNIQDAQKRGYTAKNLDLMWYRLFTGTQRGIYYPPHVFNNITKKYGFGLIMNDIQTKVDLETKNTHYVVVDFDEAEESDNGIQNPGTIIQFSGNGIPMKYKSSTNKQFLNNIIKLERKILDESKRVDPLALLNESIQTECAKGNVVKLQKREDISFAFECYEYTGNYVKGNSFIKMLLNVDFTPIYYQYYLTDTTNEIESYPVYVQSVLNRMKLVRVPKIENEIMNGVMPTEIAISTCGIVNVRFNGWVFTNLAPRSKFRLYGTEKIKHFIMNYVSSFSEYQMVPYFESGAEYTMRIGRPIATSFSTFSRERMAENFKDAVRERMPIWVVANKGSGKTVLRKELEEIGFNVIDSDAYGWFVSKVAYIHKEVNQNTLSTIELSQDHINRLVSEVLEEDRGISYFNVIMYSLTKQKRDINKVLTFPYVTHRWNDTLTTFGKVFTEIADSPAIGYPRFIEGCMEYFRVRETLHKPIIFFAHTESELSRISIRHFSCVIYNSIDSRSILSKRADPVVELMLHAYYYMNQVAIDKIPFSLFRQWLGMSNKVVDESVVAQLIVRE</sequence>
<dbReference type="KEGG" id="vg:991124"/>
<organism evidence="1 2">
    <name type="scientific">Nilaparvata lugens reovirus</name>
    <dbReference type="NCBI Taxonomy" id="33724"/>
    <lineage>
        <taxon>Viruses</taxon>
        <taxon>Riboviria</taxon>
        <taxon>Orthornavirae</taxon>
        <taxon>Duplornaviricota</taxon>
        <taxon>Resentoviricetes</taxon>
        <taxon>Reovirales</taxon>
        <taxon>Spinareoviridae</taxon>
        <taxon>Fijivirus</taxon>
        <taxon>Fijivirus nilaparvatae</taxon>
    </lineage>
</organism>
<reference evidence="2" key="2">
    <citation type="journal article" date="1994" name="J. Gen. Virol.">
        <title>Nucleotide sequence of Nilaparvata lugens reovirus genome segment S8 coding for the major outer capsid protein.</title>
        <authorList>
            <person name="Nakashima N."/>
            <person name="Noda H."/>
        </authorList>
    </citation>
    <scope>NUCLEOTIDE SEQUENCE [LARGE SCALE GENOMIC DNA]</scope>
</reference>
<dbReference type="GeneID" id="991124"/>
<evidence type="ECO:0000313" key="2">
    <source>
        <dbReference type="Proteomes" id="UP000160764"/>
    </source>
</evidence>
<proteinExistence type="predicted"/>